<protein>
    <submittedName>
        <fullName evidence="2">Uncharacterized protein</fullName>
    </submittedName>
</protein>
<proteinExistence type="predicted"/>
<dbReference type="EMBL" id="JARBJD010000251">
    <property type="protein sequence ID" value="KAK2945668.1"/>
    <property type="molecule type" value="Genomic_DNA"/>
</dbReference>
<name>A0ABQ9X1L5_9EUKA</name>
<feature type="compositionally biased region" description="Polar residues" evidence="1">
    <location>
        <begin position="183"/>
        <end position="194"/>
    </location>
</feature>
<keyword evidence="3" id="KW-1185">Reference proteome</keyword>
<evidence type="ECO:0000313" key="2">
    <source>
        <dbReference type="EMBL" id="KAK2945668.1"/>
    </source>
</evidence>
<sequence length="208" mass="23861">MDSQCSSQLEAWDQTSHDSLEVMRHLSRDQIKSIIQRRRTLITRLLVILHKPSDLDIVDGKEHREEFLVGEHLIAPFRRYQSSAWALCLEIRRSDEILEELESERSSFNIDATINRLISRWNHTRRQNRYTAVGTKNELSISILKQHTILMTSLLQLGCTSSIVSVIVDLHLLQHERKPDIVSRSSVGGTSLGPSEQLEEAFQSGGHR</sequence>
<gene>
    <name evidence="2" type="ORF">BLNAU_19402</name>
</gene>
<reference evidence="2 3" key="1">
    <citation type="journal article" date="2022" name="bioRxiv">
        <title>Genomics of Preaxostyla Flagellates Illuminates Evolutionary Transitions and the Path Towards Mitochondrial Loss.</title>
        <authorList>
            <person name="Novak L.V.F."/>
            <person name="Treitli S.C."/>
            <person name="Pyrih J."/>
            <person name="Halakuc P."/>
            <person name="Pipaliya S.V."/>
            <person name="Vacek V."/>
            <person name="Brzon O."/>
            <person name="Soukal P."/>
            <person name="Eme L."/>
            <person name="Dacks J.B."/>
            <person name="Karnkowska A."/>
            <person name="Elias M."/>
            <person name="Hampl V."/>
        </authorList>
    </citation>
    <scope>NUCLEOTIDE SEQUENCE [LARGE SCALE GENOMIC DNA]</scope>
    <source>
        <strain evidence="2">NAU3</strain>
        <tissue evidence="2">Gut</tissue>
    </source>
</reference>
<organism evidence="2 3">
    <name type="scientific">Blattamonas nauphoetae</name>
    <dbReference type="NCBI Taxonomy" id="2049346"/>
    <lineage>
        <taxon>Eukaryota</taxon>
        <taxon>Metamonada</taxon>
        <taxon>Preaxostyla</taxon>
        <taxon>Oxymonadida</taxon>
        <taxon>Blattamonas</taxon>
    </lineage>
</organism>
<feature type="region of interest" description="Disordered" evidence="1">
    <location>
        <begin position="183"/>
        <end position="208"/>
    </location>
</feature>
<evidence type="ECO:0000313" key="3">
    <source>
        <dbReference type="Proteomes" id="UP001281761"/>
    </source>
</evidence>
<dbReference type="Proteomes" id="UP001281761">
    <property type="component" value="Unassembled WGS sequence"/>
</dbReference>
<evidence type="ECO:0000256" key="1">
    <source>
        <dbReference type="SAM" id="MobiDB-lite"/>
    </source>
</evidence>
<accession>A0ABQ9X1L5</accession>
<comment type="caution">
    <text evidence="2">The sequence shown here is derived from an EMBL/GenBank/DDBJ whole genome shotgun (WGS) entry which is preliminary data.</text>
</comment>